<feature type="region of interest" description="Disordered" evidence="1">
    <location>
        <begin position="88"/>
        <end position="153"/>
    </location>
</feature>
<dbReference type="EMBL" id="CADEPI010000038">
    <property type="protein sequence ID" value="CAB3368470.1"/>
    <property type="molecule type" value="Genomic_DNA"/>
</dbReference>
<proteinExistence type="predicted"/>
<dbReference type="Gene3D" id="2.60.40.180">
    <property type="entry name" value="Transthyretin/hydroxyisourate hydrolase domain"/>
    <property type="match status" value="1"/>
</dbReference>
<keyword evidence="3" id="KW-1185">Reference proteome</keyword>
<evidence type="ECO:0000256" key="1">
    <source>
        <dbReference type="SAM" id="MobiDB-lite"/>
    </source>
</evidence>
<name>A0A8S1CJR2_9INSE</name>
<gene>
    <name evidence="2" type="ORF">CLODIP_2_CD07246</name>
</gene>
<sequence>MSEGKREKNYFQHYRKKWEKIPQLRGWLSEAPSTNPEHAKAFCKYCQKKLVPHVTGLLKHASCRNHLKAAKEYVDKINAAVRRAQEKALSTSVSVTNNEDSKTTEVQNEPSQTEDSTMGEILTVPPESKEVEANDNVDGSTAQEDTTEKSAEPNQLLVENLSDDMETDMETVTVIMDPISHTKKLKVVTNPGPLSTHVLDTIRGSPAIGLVVTLYRLKDSRWTLISERLYL</sequence>
<reference evidence="2 3" key="1">
    <citation type="submission" date="2020-04" db="EMBL/GenBank/DDBJ databases">
        <authorList>
            <person name="Alioto T."/>
            <person name="Alioto T."/>
            <person name="Gomez Garrido J."/>
        </authorList>
    </citation>
    <scope>NUCLEOTIDE SEQUENCE [LARGE SCALE GENOMIC DNA]</scope>
</reference>
<dbReference type="SUPFAM" id="SSF49472">
    <property type="entry name" value="Transthyretin (synonym: prealbumin)"/>
    <property type="match status" value="1"/>
</dbReference>
<evidence type="ECO:0000313" key="3">
    <source>
        <dbReference type="Proteomes" id="UP000494165"/>
    </source>
</evidence>
<dbReference type="InterPro" id="IPR036817">
    <property type="entry name" value="Transthyretin/HIU_hydrolase_sf"/>
</dbReference>
<accession>A0A8S1CJR2</accession>
<evidence type="ECO:0000313" key="2">
    <source>
        <dbReference type="EMBL" id="CAB3368470.1"/>
    </source>
</evidence>
<dbReference type="OrthoDB" id="10265230at2759"/>
<organism evidence="2 3">
    <name type="scientific">Cloeon dipterum</name>
    <dbReference type="NCBI Taxonomy" id="197152"/>
    <lineage>
        <taxon>Eukaryota</taxon>
        <taxon>Metazoa</taxon>
        <taxon>Ecdysozoa</taxon>
        <taxon>Arthropoda</taxon>
        <taxon>Hexapoda</taxon>
        <taxon>Insecta</taxon>
        <taxon>Pterygota</taxon>
        <taxon>Palaeoptera</taxon>
        <taxon>Ephemeroptera</taxon>
        <taxon>Pisciforma</taxon>
        <taxon>Baetidae</taxon>
        <taxon>Cloeon</taxon>
    </lineage>
</organism>
<comment type="caution">
    <text evidence="2">The sequence shown here is derived from an EMBL/GenBank/DDBJ whole genome shotgun (WGS) entry which is preliminary data.</text>
</comment>
<dbReference type="InterPro" id="IPR023418">
    <property type="entry name" value="Thyroxine_BS"/>
</dbReference>
<feature type="compositionally biased region" description="Polar residues" evidence="1">
    <location>
        <begin position="88"/>
        <end position="116"/>
    </location>
</feature>
<dbReference type="Proteomes" id="UP000494165">
    <property type="component" value="Unassembled WGS sequence"/>
</dbReference>
<dbReference type="AlphaFoldDB" id="A0A8S1CJR2"/>
<dbReference type="PROSITE" id="PS00768">
    <property type="entry name" value="TRANSTHYRETIN_1"/>
    <property type="match status" value="1"/>
</dbReference>
<protein>
    <submittedName>
        <fullName evidence="2">Uncharacterized protein</fullName>
    </submittedName>
</protein>